<evidence type="ECO:0000313" key="3">
    <source>
        <dbReference type="Proteomes" id="UP001172687"/>
    </source>
</evidence>
<dbReference type="EMBL" id="JAUHTC010000096">
    <property type="protein sequence ID" value="MDN4522032.1"/>
    <property type="molecule type" value="Genomic_DNA"/>
</dbReference>
<gene>
    <name evidence="2" type="ORF">QYF68_30070</name>
</gene>
<reference evidence="2" key="1">
    <citation type="submission" date="2023-07" db="EMBL/GenBank/DDBJ databases">
        <title>Degradation of tert-butanol by M. austroafricanum TBA100.</title>
        <authorList>
            <person name="Helbich S."/>
            <person name="Vainshtein Y."/>
        </authorList>
    </citation>
    <scope>NUCLEOTIDE SEQUENCE</scope>
    <source>
        <strain evidence="2">TBA100</strain>
    </source>
</reference>
<feature type="region of interest" description="Disordered" evidence="1">
    <location>
        <begin position="36"/>
        <end position="57"/>
    </location>
</feature>
<keyword evidence="3" id="KW-1185">Reference proteome</keyword>
<dbReference type="Proteomes" id="UP001172687">
    <property type="component" value="Unassembled WGS sequence"/>
</dbReference>
<protein>
    <submittedName>
        <fullName evidence="2">Uncharacterized protein</fullName>
    </submittedName>
</protein>
<dbReference type="RefSeq" id="WP_165804685.1">
    <property type="nucleotide sequence ID" value="NZ_CP070380.1"/>
</dbReference>
<accession>A0ABT8HP36</accession>
<comment type="caution">
    <text evidence="2">The sequence shown here is derived from an EMBL/GenBank/DDBJ whole genome shotgun (WGS) entry which is preliminary data.</text>
</comment>
<sequence>MFANLQFIAVTAFLLWGLASALCDVLPDDGARRERKCAEGRQSSGLNGPQRNIGDSG</sequence>
<feature type="compositionally biased region" description="Polar residues" evidence="1">
    <location>
        <begin position="41"/>
        <end position="57"/>
    </location>
</feature>
<name>A0ABT8HP36_MYCAO</name>
<evidence type="ECO:0000256" key="1">
    <source>
        <dbReference type="SAM" id="MobiDB-lite"/>
    </source>
</evidence>
<proteinExistence type="predicted"/>
<organism evidence="2 3">
    <name type="scientific">Mycolicibacterium austroafricanum</name>
    <name type="common">Mycobacterium austroafricanum</name>
    <dbReference type="NCBI Taxonomy" id="39687"/>
    <lineage>
        <taxon>Bacteria</taxon>
        <taxon>Bacillati</taxon>
        <taxon>Actinomycetota</taxon>
        <taxon>Actinomycetes</taxon>
        <taxon>Mycobacteriales</taxon>
        <taxon>Mycobacteriaceae</taxon>
        <taxon>Mycolicibacterium</taxon>
    </lineage>
</organism>
<evidence type="ECO:0000313" key="2">
    <source>
        <dbReference type="EMBL" id="MDN4522032.1"/>
    </source>
</evidence>